<dbReference type="PANTHER" id="PTHR22847">
    <property type="entry name" value="WD40 REPEAT PROTEIN"/>
    <property type="match status" value="1"/>
</dbReference>
<dbReference type="PRINTS" id="PR00320">
    <property type="entry name" value="GPROTEINBRPT"/>
</dbReference>
<dbReference type="OrthoDB" id="6262491at2759"/>
<dbReference type="Proteomes" id="UP000018144">
    <property type="component" value="Unassembled WGS sequence"/>
</dbReference>
<feature type="repeat" description="WD" evidence="3">
    <location>
        <begin position="265"/>
        <end position="303"/>
    </location>
</feature>
<dbReference type="AlphaFoldDB" id="U4L5M7"/>
<keyword evidence="2" id="KW-0677">Repeat</keyword>
<dbReference type="InterPro" id="IPR001680">
    <property type="entry name" value="WD40_rpt"/>
</dbReference>
<dbReference type="InterPro" id="IPR036322">
    <property type="entry name" value="WD40_repeat_dom_sf"/>
</dbReference>
<dbReference type="GO" id="GO:0043224">
    <property type="term" value="C:nuclear SCF ubiquitin ligase complex"/>
    <property type="evidence" value="ECO:0007669"/>
    <property type="project" value="TreeGrafter"/>
</dbReference>
<feature type="repeat" description="WD" evidence="3">
    <location>
        <begin position="120"/>
        <end position="163"/>
    </location>
</feature>
<evidence type="ECO:0000256" key="3">
    <source>
        <dbReference type="PROSITE-ProRule" id="PRU00221"/>
    </source>
</evidence>
<organism evidence="5 6">
    <name type="scientific">Pyronema omphalodes (strain CBS 100304)</name>
    <name type="common">Pyronema confluens</name>
    <dbReference type="NCBI Taxonomy" id="1076935"/>
    <lineage>
        <taxon>Eukaryota</taxon>
        <taxon>Fungi</taxon>
        <taxon>Dikarya</taxon>
        <taxon>Ascomycota</taxon>
        <taxon>Pezizomycotina</taxon>
        <taxon>Pezizomycetes</taxon>
        <taxon>Pezizales</taxon>
        <taxon>Pyronemataceae</taxon>
        <taxon>Pyronema</taxon>
    </lineage>
</organism>
<dbReference type="Gene3D" id="2.130.10.10">
    <property type="entry name" value="YVTN repeat-like/Quinoprotein amine dehydrogenase"/>
    <property type="match status" value="2"/>
</dbReference>
<dbReference type="InterPro" id="IPR015943">
    <property type="entry name" value="WD40/YVTN_repeat-like_dom_sf"/>
</dbReference>
<protein>
    <submittedName>
        <fullName evidence="5">Similar to Uncharacterized WD repeat-containing protein C126.01c acc. no. O94394</fullName>
    </submittedName>
</protein>
<keyword evidence="1 3" id="KW-0853">WD repeat</keyword>
<keyword evidence="6" id="KW-1185">Reference proteome</keyword>
<dbReference type="OMA" id="TIRTWPL"/>
<sequence>MSQSVDPGHFFQTDASEATRARRAAKANNTFGEPLQASSKILALLPALHKKNHVFIAESCGVIRLVDLENNNTKAALFRGFSTPCTCLALSSDGTTLFAGAWEKRILAWNISTRQVTAEFKGHADFVKSLLYVPTPTGGLLLSGSSDANIIVWNPITGDRIATLKGHTRAIGTMALDPTATDDEAAVVFAGGSEREIRKWRIPYNNPGAAEEVDVLLECETSVHALRFLGDDGDLWAASADGTARRIDVTDGKKPGERTDTKLVHADYVNDVVICNNGQWVATGCRDEEVRLWDVSNGALVHTFEGHADEVTALAVVGSWLVSAGIDCTVRRWSVKPVDVKEAIEEARKRKEGVVEEKEEAKEEGLLTAEEEAELAELMDDSD</sequence>
<dbReference type="Pfam" id="PF00400">
    <property type="entry name" value="WD40"/>
    <property type="match status" value="4"/>
</dbReference>
<dbReference type="InterPro" id="IPR019775">
    <property type="entry name" value="WD40_repeat_CS"/>
</dbReference>
<evidence type="ECO:0000256" key="2">
    <source>
        <dbReference type="ARBA" id="ARBA00022737"/>
    </source>
</evidence>
<feature type="repeat" description="WD" evidence="3">
    <location>
        <begin position="304"/>
        <end position="336"/>
    </location>
</feature>
<dbReference type="SMART" id="SM00320">
    <property type="entry name" value="WD40"/>
    <property type="match status" value="6"/>
</dbReference>
<dbReference type="PANTHER" id="PTHR22847:SF681">
    <property type="entry name" value="F-BOX PROTEIN MET30"/>
    <property type="match status" value="1"/>
</dbReference>
<dbReference type="CDD" id="cd00200">
    <property type="entry name" value="WD40"/>
    <property type="match status" value="1"/>
</dbReference>
<evidence type="ECO:0000256" key="1">
    <source>
        <dbReference type="ARBA" id="ARBA00022574"/>
    </source>
</evidence>
<dbReference type="EMBL" id="HF935252">
    <property type="protein sequence ID" value="CCX05355.1"/>
    <property type="molecule type" value="Genomic_DNA"/>
</dbReference>
<dbReference type="InterPro" id="IPR020472">
    <property type="entry name" value="WD40_PAC1"/>
</dbReference>
<dbReference type="GO" id="GO:0043130">
    <property type="term" value="F:ubiquitin binding"/>
    <property type="evidence" value="ECO:0007669"/>
    <property type="project" value="TreeGrafter"/>
</dbReference>
<dbReference type="GO" id="GO:0000209">
    <property type="term" value="P:protein polyubiquitination"/>
    <property type="evidence" value="ECO:0007669"/>
    <property type="project" value="TreeGrafter"/>
</dbReference>
<dbReference type="eggNOG" id="KOG0266">
    <property type="taxonomic scope" value="Eukaryota"/>
</dbReference>
<evidence type="ECO:0000256" key="4">
    <source>
        <dbReference type="SAM" id="MobiDB-lite"/>
    </source>
</evidence>
<accession>U4L5M7</accession>
<gene>
    <name evidence="5" type="ORF">PCON_04942</name>
</gene>
<dbReference type="STRING" id="1076935.U4L5M7"/>
<dbReference type="PROSITE" id="PS50294">
    <property type="entry name" value="WD_REPEATS_REGION"/>
    <property type="match status" value="2"/>
</dbReference>
<reference evidence="5 6" key="1">
    <citation type="journal article" date="2013" name="PLoS Genet.">
        <title>The genome and development-dependent transcriptomes of Pyronema confluens: a window into fungal evolution.</title>
        <authorList>
            <person name="Traeger S."/>
            <person name="Altegoer F."/>
            <person name="Freitag M."/>
            <person name="Gabaldon T."/>
            <person name="Kempken F."/>
            <person name="Kumar A."/>
            <person name="Marcet-Houben M."/>
            <person name="Poggeler S."/>
            <person name="Stajich J.E."/>
            <person name="Nowrousian M."/>
        </authorList>
    </citation>
    <scope>NUCLEOTIDE SEQUENCE [LARGE SCALE GENOMIC DNA]</scope>
    <source>
        <strain evidence="6">CBS 100304</strain>
        <tissue evidence="5">Vegetative mycelium</tissue>
    </source>
</reference>
<dbReference type="PROSITE" id="PS00678">
    <property type="entry name" value="WD_REPEATS_1"/>
    <property type="match status" value="1"/>
</dbReference>
<feature type="compositionally biased region" description="Acidic residues" evidence="4">
    <location>
        <begin position="369"/>
        <end position="383"/>
    </location>
</feature>
<proteinExistence type="predicted"/>
<evidence type="ECO:0000313" key="6">
    <source>
        <dbReference type="Proteomes" id="UP000018144"/>
    </source>
</evidence>
<feature type="region of interest" description="Disordered" evidence="4">
    <location>
        <begin position="349"/>
        <end position="383"/>
    </location>
</feature>
<feature type="compositionally biased region" description="Basic and acidic residues" evidence="4">
    <location>
        <begin position="349"/>
        <end position="365"/>
    </location>
</feature>
<dbReference type="SUPFAM" id="SSF50978">
    <property type="entry name" value="WD40 repeat-like"/>
    <property type="match status" value="1"/>
</dbReference>
<evidence type="ECO:0000313" key="5">
    <source>
        <dbReference type="EMBL" id="CCX05355.1"/>
    </source>
</evidence>
<dbReference type="PROSITE" id="PS50082">
    <property type="entry name" value="WD_REPEATS_2"/>
    <property type="match status" value="3"/>
</dbReference>
<name>U4L5M7_PYROM</name>